<dbReference type="KEGG" id="vg:77930539"/>
<name>A0A2U8UNN5_9CAUD</name>
<accession>A0A2U8UNN5</accession>
<evidence type="ECO:0000313" key="2">
    <source>
        <dbReference type="Proteomes" id="UP000246494"/>
    </source>
</evidence>
<dbReference type="Proteomes" id="UP000246494">
    <property type="component" value="Segment"/>
</dbReference>
<dbReference type="EMBL" id="MH155867">
    <property type="protein sequence ID" value="AWN05081.1"/>
    <property type="molecule type" value="Genomic_DNA"/>
</dbReference>
<organism evidence="1 2">
    <name type="scientific">Gordonia phage Easley</name>
    <dbReference type="NCBI Taxonomy" id="2182395"/>
    <lineage>
        <taxon>Viruses</taxon>
        <taxon>Duplodnaviria</taxon>
        <taxon>Heunggongvirae</taxon>
        <taxon>Uroviricota</taxon>
        <taxon>Caudoviricetes</taxon>
        <taxon>Beenievirus</taxon>
        <taxon>Beenievirus easley</taxon>
    </lineage>
</organism>
<evidence type="ECO:0000313" key="1">
    <source>
        <dbReference type="EMBL" id="AWN05081.1"/>
    </source>
</evidence>
<keyword evidence="2" id="KW-1185">Reference proteome</keyword>
<gene>
    <name evidence="1" type="primary">57</name>
    <name evidence="1" type="ORF">SEA_EASLEY_57</name>
</gene>
<protein>
    <submittedName>
        <fullName evidence="1">Uncharacterized protein</fullName>
    </submittedName>
</protein>
<reference evidence="2" key="1">
    <citation type="submission" date="2018-04" db="EMBL/GenBank/DDBJ databases">
        <authorList>
            <person name="Go L.Y."/>
            <person name="Mitchell J.A."/>
        </authorList>
    </citation>
    <scope>NUCLEOTIDE SEQUENCE [LARGE SCALE GENOMIC DNA]</scope>
</reference>
<proteinExistence type="predicted"/>
<dbReference type="RefSeq" id="YP_010654689.1">
    <property type="nucleotide sequence ID" value="NC_070814.1"/>
</dbReference>
<dbReference type="GeneID" id="77930539"/>
<sequence>MTGQPVPIISATGDLPNQPLRFTDGYGRSQTLVPIERLQAAEGRIAELEAIVQNVQAFVGHPGNWGTFDGRRAWLLHLLRGGDL</sequence>